<dbReference type="RefSeq" id="WP_026878521.1">
    <property type="nucleotide sequence ID" value="NZ_AZOD01000009.1"/>
</dbReference>
<accession>A0ABZ3BY66</accession>
<dbReference type="Pfam" id="PF11863">
    <property type="entry name" value="DUF3383"/>
    <property type="match status" value="1"/>
</dbReference>
<protein>
    <submittedName>
        <fullName evidence="1">DUF3383 domain-containing protein</fullName>
    </submittedName>
</protein>
<organism evidence="1 2">
    <name type="scientific">Ignatzschineria larvae DSM 13226</name>
    <dbReference type="NCBI Taxonomy" id="1111732"/>
    <lineage>
        <taxon>Bacteria</taxon>
        <taxon>Pseudomonadati</taxon>
        <taxon>Pseudomonadota</taxon>
        <taxon>Gammaproteobacteria</taxon>
        <taxon>Cardiobacteriales</taxon>
        <taxon>Ignatzschineriaceae</taxon>
        <taxon>Ignatzschineria</taxon>
    </lineage>
</organism>
<proteinExistence type="predicted"/>
<name>A0ABZ3BY66_9GAMM</name>
<dbReference type="EMBL" id="CP150637">
    <property type="protein sequence ID" value="WZW87037.1"/>
    <property type="molecule type" value="Genomic_DNA"/>
</dbReference>
<sequence>MSLSMNDVVNVRILQQGQGAKKRDFSIAAIFTSDMCEEFANPNSRYVTVSSADDVANLFGSNSEAYKASRSLFSANPKPRQALIAKYVKDGFKTEATASKIVGATASTPYIKFKEIENGYFSFVLDGKPITTEDLDFTLVSSLDDVATIINTAINEELGIEMIFDEVGNRFILTRKEAGAGANFGYVFDDGLDGAYIGTALNLTDGYATIINGQDSQEFKKESPSEALTALNNANTGFYGVYFADRLTDGELEEAHDWVASADKKVMAVTAVRPADIEYTDSNIYKRLAKKNSKRLMVQYNNTGDVHAGAELLGIAITTIWNGVNTAKTVKFKEQTSVQSDDRITLNEATKCRKLGINFYTDYASVNMLAEGTMLGGQFIDETTGTDAFADALQVQAFNRLKKAEKIPQTDRGQQILIDSLKVVGEQFKTNGFLGEGRWMNGDIGELKDGDTLDGYYFYSESFDMQDQSDRESRKMMPIMVCAKLAGAGHFADIVLMMDR</sequence>
<dbReference type="InterPro" id="IPR021808">
    <property type="entry name" value="DUF3383"/>
</dbReference>
<evidence type="ECO:0000313" key="1">
    <source>
        <dbReference type="EMBL" id="WZW87037.1"/>
    </source>
</evidence>
<keyword evidence="2" id="KW-1185">Reference proteome</keyword>
<gene>
    <name evidence="1" type="ORF">WMO13_06535</name>
</gene>
<reference evidence="1 2" key="1">
    <citation type="submission" date="2024-03" db="EMBL/GenBank/DDBJ databases">
        <title>Complete Genome Sequence and Annotation of Ignatzschineria larvae DSM 13226.</title>
        <authorList>
            <person name="Cantrell E."/>
            <person name="Burcham Z.M."/>
        </authorList>
    </citation>
    <scope>NUCLEOTIDE SEQUENCE [LARGE SCALE GENOMIC DNA]</scope>
    <source>
        <strain evidence="1 2">DSM 13226</strain>
    </source>
</reference>
<dbReference type="Proteomes" id="UP001449178">
    <property type="component" value="Chromosome"/>
</dbReference>
<evidence type="ECO:0000313" key="2">
    <source>
        <dbReference type="Proteomes" id="UP001449178"/>
    </source>
</evidence>